<dbReference type="Proteomes" id="UP001500665">
    <property type="component" value="Unassembled WGS sequence"/>
</dbReference>
<dbReference type="RefSeq" id="WP_344243935.1">
    <property type="nucleotide sequence ID" value="NZ_BAAAHH010000027.1"/>
</dbReference>
<dbReference type="EMBL" id="BAAAHH010000027">
    <property type="protein sequence ID" value="GAA0962054.1"/>
    <property type="molecule type" value="Genomic_DNA"/>
</dbReference>
<sequence length="243" mass="26977">MQNPEIVVVSKPSGPEGPVRTGELLAKDKGMLTVRWEDDGSEEEVRISATTTFMPRGSLRHEAFADPGRLAERLRQDAVGVFAQVLREGGGRQRAADLKKQLVELGLDSVTVDKAWRRAHKRLGEFEEVTETNNAFRWRPVRRPEPEPEPEPAAPISADTVGDLAEDEERPSGEDSRESAKRWASELAQAPDRQKLAQLLALPDELIAHLPPEQVAAAFRRLSRTDPHVAAWLAALEKDTPHV</sequence>
<evidence type="ECO:0000313" key="2">
    <source>
        <dbReference type="EMBL" id="GAA0962054.1"/>
    </source>
</evidence>
<name>A0ABN1RR44_9ACTN</name>
<gene>
    <name evidence="2" type="ORF">GCM10009550_55520</name>
</gene>
<keyword evidence="3" id="KW-1185">Reference proteome</keyword>
<reference evidence="2 3" key="1">
    <citation type="journal article" date="2019" name="Int. J. Syst. Evol. Microbiol.">
        <title>The Global Catalogue of Microorganisms (GCM) 10K type strain sequencing project: providing services to taxonomists for standard genome sequencing and annotation.</title>
        <authorList>
            <consortium name="The Broad Institute Genomics Platform"/>
            <consortium name="The Broad Institute Genome Sequencing Center for Infectious Disease"/>
            <person name="Wu L."/>
            <person name="Ma J."/>
        </authorList>
    </citation>
    <scope>NUCLEOTIDE SEQUENCE [LARGE SCALE GENOMIC DNA]</scope>
    <source>
        <strain evidence="2 3">JCM 10696</strain>
    </source>
</reference>
<protein>
    <recommendedName>
        <fullName evidence="4">Lsr2 protein</fullName>
    </recommendedName>
</protein>
<evidence type="ECO:0008006" key="4">
    <source>
        <dbReference type="Google" id="ProtNLM"/>
    </source>
</evidence>
<feature type="region of interest" description="Disordered" evidence="1">
    <location>
        <begin position="1"/>
        <end position="22"/>
    </location>
</feature>
<feature type="compositionally biased region" description="Basic and acidic residues" evidence="1">
    <location>
        <begin position="170"/>
        <end position="184"/>
    </location>
</feature>
<organism evidence="2 3">
    <name type="scientific">Actinocorallia libanotica</name>
    <dbReference type="NCBI Taxonomy" id="46162"/>
    <lineage>
        <taxon>Bacteria</taxon>
        <taxon>Bacillati</taxon>
        <taxon>Actinomycetota</taxon>
        <taxon>Actinomycetes</taxon>
        <taxon>Streptosporangiales</taxon>
        <taxon>Thermomonosporaceae</taxon>
        <taxon>Actinocorallia</taxon>
    </lineage>
</organism>
<evidence type="ECO:0000313" key="3">
    <source>
        <dbReference type="Proteomes" id="UP001500665"/>
    </source>
</evidence>
<feature type="region of interest" description="Disordered" evidence="1">
    <location>
        <begin position="137"/>
        <end position="189"/>
    </location>
</feature>
<evidence type="ECO:0000256" key="1">
    <source>
        <dbReference type="SAM" id="MobiDB-lite"/>
    </source>
</evidence>
<accession>A0ABN1RR44</accession>
<comment type="caution">
    <text evidence="2">The sequence shown here is derived from an EMBL/GenBank/DDBJ whole genome shotgun (WGS) entry which is preliminary data.</text>
</comment>
<proteinExistence type="predicted"/>